<dbReference type="PANTHER" id="PTHR21666">
    <property type="entry name" value="PEPTIDASE-RELATED"/>
    <property type="match status" value="1"/>
</dbReference>
<keyword evidence="12" id="KW-1185">Reference proteome</keyword>
<evidence type="ECO:0000256" key="1">
    <source>
        <dbReference type="ARBA" id="ARBA00001947"/>
    </source>
</evidence>
<evidence type="ECO:0000256" key="3">
    <source>
        <dbReference type="ARBA" id="ARBA00022670"/>
    </source>
</evidence>
<evidence type="ECO:0000256" key="5">
    <source>
        <dbReference type="ARBA" id="ARBA00022801"/>
    </source>
</evidence>
<dbReference type="Gene3D" id="2.70.70.10">
    <property type="entry name" value="Glucose Permease (Domain IIA)"/>
    <property type="match status" value="1"/>
</dbReference>
<dbReference type="GO" id="GO:0046872">
    <property type="term" value="F:metal ion binding"/>
    <property type="evidence" value="ECO:0007669"/>
    <property type="project" value="UniProtKB-KW"/>
</dbReference>
<evidence type="ECO:0000256" key="4">
    <source>
        <dbReference type="ARBA" id="ARBA00022723"/>
    </source>
</evidence>
<evidence type="ECO:0000313" key="11">
    <source>
        <dbReference type="EMBL" id="NYH96085.1"/>
    </source>
</evidence>
<reference evidence="11 12" key="1">
    <citation type="submission" date="2020-07" db="EMBL/GenBank/DDBJ databases">
        <title>Genomic Encyclopedia of Type Strains, Phase IV (KMG-IV): sequencing the most valuable type-strain genomes for metagenomic binning, comparative biology and taxonomic classification.</title>
        <authorList>
            <person name="Goeker M."/>
        </authorList>
    </citation>
    <scope>NUCLEOTIDE SEQUENCE [LARGE SCALE GENOMIC DNA]</scope>
    <source>
        <strain evidence="11 12">DSM 29043</strain>
    </source>
</reference>
<dbReference type="InterPro" id="IPR016047">
    <property type="entry name" value="M23ase_b-sheet_dom"/>
</dbReference>
<keyword evidence="7" id="KW-0482">Metalloprotease</keyword>
<comment type="cofactor">
    <cofactor evidence="1">
        <name>Zn(2+)</name>
        <dbReference type="ChEBI" id="CHEBI:29105"/>
    </cofactor>
</comment>
<dbReference type="SUPFAM" id="SSF51261">
    <property type="entry name" value="Duplicated hybrid motif"/>
    <property type="match status" value="1"/>
</dbReference>
<accession>A0A7Y9XX79</accession>
<feature type="domain" description="Csd3-like second N-terminal" evidence="10">
    <location>
        <begin position="240"/>
        <end position="360"/>
    </location>
</feature>
<evidence type="ECO:0000256" key="2">
    <source>
        <dbReference type="ARBA" id="ARBA00004196"/>
    </source>
</evidence>
<sequence>MDEISFDPRSWAGRDPSKKDATKKPDAEDSTDSRESLPEMWRGVASSPAQPSSATSAAPAEPAARPATPPDDAAAVGADAGKSASLGRMPIMLGASAALLAGAAALAWFTREPPTLEAVPVVADAGAPVEALPAAAPQEDGPIPVERALNLADPGDLFAALASMHIPPEEADAAARAAASLLSAPGNIKARITLLPAGEGFTLDSIHASYADGSGAAIMRDASGTFTGQAIAAELTSRVTVLRGELDSESFYSSAVSAGVIDTLIPEFINAFAYDFNLASEIEAGDTFEVAYEQAVNQEGDAVGQPQLLFASLTTKDKSLDLYRFQLPGGKVGWYDGNGALTQRGFMRTPIDGARISSKFGMRFHPVLKYNRLHGGVDFAAPTGTPIYAAAAGTVVSATPSRCAGNMAILSHDKGYQTRYFHLSRYADGLSAGSPVQQGQTIGFVGNTGTCTTGPHLHYEVHVEGKKIDPLSVKTADSERKRIDGDALAAFRKERDRVDVARAQQSY</sequence>
<dbReference type="PANTHER" id="PTHR21666:SF288">
    <property type="entry name" value="CELL DIVISION PROTEIN YTFB"/>
    <property type="match status" value="1"/>
</dbReference>
<keyword evidence="3" id="KW-0645">Protease</keyword>
<dbReference type="InterPro" id="IPR011055">
    <property type="entry name" value="Dup_hybrid_motif"/>
</dbReference>
<dbReference type="Pfam" id="PF01551">
    <property type="entry name" value="Peptidase_M23"/>
    <property type="match status" value="1"/>
</dbReference>
<organism evidence="11 12">
    <name type="scientific">Novosphingobium marinum</name>
    <dbReference type="NCBI Taxonomy" id="1514948"/>
    <lineage>
        <taxon>Bacteria</taxon>
        <taxon>Pseudomonadati</taxon>
        <taxon>Pseudomonadota</taxon>
        <taxon>Alphaproteobacteria</taxon>
        <taxon>Sphingomonadales</taxon>
        <taxon>Sphingomonadaceae</taxon>
        <taxon>Novosphingobium</taxon>
    </lineage>
</organism>
<protein>
    <submittedName>
        <fullName evidence="11">Murein DD-endopeptidase MepM/ murein hydrolase activator NlpD</fullName>
    </submittedName>
</protein>
<dbReference type="InterPro" id="IPR045834">
    <property type="entry name" value="Csd3_N2"/>
</dbReference>
<feature type="compositionally biased region" description="Basic and acidic residues" evidence="8">
    <location>
        <begin position="15"/>
        <end position="37"/>
    </location>
</feature>
<evidence type="ECO:0000259" key="9">
    <source>
        <dbReference type="Pfam" id="PF01551"/>
    </source>
</evidence>
<evidence type="ECO:0000259" key="10">
    <source>
        <dbReference type="Pfam" id="PF19425"/>
    </source>
</evidence>
<dbReference type="AlphaFoldDB" id="A0A7Y9XX79"/>
<evidence type="ECO:0000256" key="7">
    <source>
        <dbReference type="ARBA" id="ARBA00023049"/>
    </source>
</evidence>
<dbReference type="Pfam" id="PF19425">
    <property type="entry name" value="Csd3_N2"/>
    <property type="match status" value="1"/>
</dbReference>
<feature type="domain" description="M23ase beta-sheet core" evidence="9">
    <location>
        <begin position="373"/>
        <end position="470"/>
    </location>
</feature>
<gene>
    <name evidence="11" type="ORF">FHS75_002417</name>
</gene>
<dbReference type="InterPro" id="IPR050570">
    <property type="entry name" value="Cell_wall_metabolism_enzyme"/>
</dbReference>
<dbReference type="GO" id="GO:0006508">
    <property type="term" value="P:proteolysis"/>
    <property type="evidence" value="ECO:0007669"/>
    <property type="project" value="UniProtKB-KW"/>
</dbReference>
<dbReference type="EMBL" id="JACBZF010000004">
    <property type="protein sequence ID" value="NYH96085.1"/>
    <property type="molecule type" value="Genomic_DNA"/>
</dbReference>
<dbReference type="Proteomes" id="UP000522081">
    <property type="component" value="Unassembled WGS sequence"/>
</dbReference>
<comment type="caution">
    <text evidence="11">The sequence shown here is derived from an EMBL/GenBank/DDBJ whole genome shotgun (WGS) entry which is preliminary data.</text>
</comment>
<comment type="subcellular location">
    <subcellularLocation>
        <location evidence="2">Cell envelope</location>
    </subcellularLocation>
</comment>
<keyword evidence="6" id="KW-0862">Zinc</keyword>
<evidence type="ECO:0000313" key="12">
    <source>
        <dbReference type="Proteomes" id="UP000522081"/>
    </source>
</evidence>
<name>A0A7Y9XX79_9SPHN</name>
<dbReference type="Gene3D" id="3.10.450.350">
    <property type="match status" value="1"/>
</dbReference>
<dbReference type="RefSeq" id="WP_179407932.1">
    <property type="nucleotide sequence ID" value="NZ_BMGF01000004.1"/>
</dbReference>
<feature type="compositionally biased region" description="Low complexity" evidence="8">
    <location>
        <begin position="45"/>
        <end position="77"/>
    </location>
</feature>
<proteinExistence type="predicted"/>
<keyword evidence="4" id="KW-0479">Metal-binding</keyword>
<keyword evidence="5 11" id="KW-0378">Hydrolase</keyword>
<dbReference type="GO" id="GO:0030313">
    <property type="term" value="C:cell envelope"/>
    <property type="evidence" value="ECO:0007669"/>
    <property type="project" value="UniProtKB-SubCell"/>
</dbReference>
<evidence type="ECO:0000256" key="8">
    <source>
        <dbReference type="SAM" id="MobiDB-lite"/>
    </source>
</evidence>
<evidence type="ECO:0000256" key="6">
    <source>
        <dbReference type="ARBA" id="ARBA00022833"/>
    </source>
</evidence>
<dbReference type="GO" id="GO:0004222">
    <property type="term" value="F:metalloendopeptidase activity"/>
    <property type="evidence" value="ECO:0007669"/>
    <property type="project" value="TreeGrafter"/>
</dbReference>
<feature type="region of interest" description="Disordered" evidence="8">
    <location>
        <begin position="1"/>
        <end position="77"/>
    </location>
</feature>
<dbReference type="CDD" id="cd12797">
    <property type="entry name" value="M23_peptidase"/>
    <property type="match status" value="1"/>
</dbReference>